<dbReference type="Gene3D" id="1.10.10.10">
    <property type="entry name" value="Winged helix-like DNA-binding domain superfamily/Winged helix DNA-binding domain"/>
    <property type="match status" value="1"/>
</dbReference>
<keyword evidence="3" id="KW-0804">Transcription</keyword>
<dbReference type="GO" id="GO:0003700">
    <property type="term" value="F:DNA-binding transcription factor activity"/>
    <property type="evidence" value="ECO:0007669"/>
    <property type="project" value="TreeGrafter"/>
</dbReference>
<feature type="domain" description="HTH crp-type" evidence="5">
    <location>
        <begin position="148"/>
        <end position="221"/>
    </location>
</feature>
<organism evidence="6 7">
    <name type="scientific">Rhodoplanes elegans</name>
    <dbReference type="NCBI Taxonomy" id="29408"/>
    <lineage>
        <taxon>Bacteria</taxon>
        <taxon>Pseudomonadati</taxon>
        <taxon>Pseudomonadota</taxon>
        <taxon>Alphaproteobacteria</taxon>
        <taxon>Hyphomicrobiales</taxon>
        <taxon>Nitrobacteraceae</taxon>
        <taxon>Rhodoplanes</taxon>
    </lineage>
</organism>
<dbReference type="InterPro" id="IPR018490">
    <property type="entry name" value="cNMP-bd_dom_sf"/>
</dbReference>
<evidence type="ECO:0000259" key="5">
    <source>
        <dbReference type="PROSITE" id="PS51063"/>
    </source>
</evidence>
<keyword evidence="2" id="KW-0238">DNA-binding</keyword>
<dbReference type="CDD" id="cd00092">
    <property type="entry name" value="HTH_CRP"/>
    <property type="match status" value="1"/>
</dbReference>
<dbReference type="SMART" id="SM00100">
    <property type="entry name" value="cNMP"/>
    <property type="match status" value="1"/>
</dbReference>
<dbReference type="InterPro" id="IPR000595">
    <property type="entry name" value="cNMP-bd_dom"/>
</dbReference>
<evidence type="ECO:0000256" key="2">
    <source>
        <dbReference type="ARBA" id="ARBA00023125"/>
    </source>
</evidence>
<evidence type="ECO:0000313" key="6">
    <source>
        <dbReference type="EMBL" id="RAI28700.1"/>
    </source>
</evidence>
<dbReference type="OrthoDB" id="3525895at2"/>
<dbReference type="Pfam" id="PF00027">
    <property type="entry name" value="cNMP_binding"/>
    <property type="match status" value="1"/>
</dbReference>
<evidence type="ECO:0000256" key="1">
    <source>
        <dbReference type="ARBA" id="ARBA00023015"/>
    </source>
</evidence>
<dbReference type="InterPro" id="IPR012318">
    <property type="entry name" value="HTH_CRP"/>
</dbReference>
<keyword evidence="1" id="KW-0805">Transcription regulation</keyword>
<dbReference type="PROSITE" id="PS50042">
    <property type="entry name" value="CNMP_BINDING_3"/>
    <property type="match status" value="1"/>
</dbReference>
<dbReference type="GO" id="GO:0005829">
    <property type="term" value="C:cytosol"/>
    <property type="evidence" value="ECO:0007669"/>
    <property type="project" value="TreeGrafter"/>
</dbReference>
<feature type="domain" description="Cyclic nucleotide-binding" evidence="4">
    <location>
        <begin position="14"/>
        <end position="99"/>
    </location>
</feature>
<comment type="caution">
    <text evidence="6">The sequence shown here is derived from an EMBL/GenBank/DDBJ whole genome shotgun (WGS) entry which is preliminary data.</text>
</comment>
<protein>
    <submittedName>
        <fullName evidence="6">Crp/Fnr family transcriptional regulator</fullName>
    </submittedName>
</protein>
<evidence type="ECO:0000259" key="4">
    <source>
        <dbReference type="PROSITE" id="PS50042"/>
    </source>
</evidence>
<proteinExistence type="predicted"/>
<dbReference type="SUPFAM" id="SSF51206">
    <property type="entry name" value="cAMP-binding domain-like"/>
    <property type="match status" value="1"/>
</dbReference>
<dbReference type="SUPFAM" id="SSF46785">
    <property type="entry name" value="Winged helix' DNA-binding domain"/>
    <property type="match status" value="1"/>
</dbReference>
<dbReference type="InterPro" id="IPR014710">
    <property type="entry name" value="RmlC-like_jellyroll"/>
</dbReference>
<keyword evidence="7" id="KW-1185">Reference proteome</keyword>
<dbReference type="EMBL" id="NPEU01000741">
    <property type="protein sequence ID" value="RAI28700.1"/>
    <property type="molecule type" value="Genomic_DNA"/>
</dbReference>
<dbReference type="InterPro" id="IPR050397">
    <property type="entry name" value="Env_Response_Regulators"/>
</dbReference>
<dbReference type="Pfam" id="PF13545">
    <property type="entry name" value="HTH_Crp_2"/>
    <property type="match status" value="1"/>
</dbReference>
<name>A0A327JQF0_9BRAD</name>
<dbReference type="PANTHER" id="PTHR24567">
    <property type="entry name" value="CRP FAMILY TRANSCRIPTIONAL REGULATORY PROTEIN"/>
    <property type="match status" value="1"/>
</dbReference>
<evidence type="ECO:0000313" key="7">
    <source>
        <dbReference type="Proteomes" id="UP000248863"/>
    </source>
</evidence>
<gene>
    <name evidence="6" type="ORF">CH338_29195</name>
</gene>
<accession>A0A327JQF0</accession>
<dbReference type="PROSITE" id="PS51063">
    <property type="entry name" value="HTH_CRP_2"/>
    <property type="match status" value="1"/>
</dbReference>
<dbReference type="PANTHER" id="PTHR24567:SF28">
    <property type="entry name" value="LISTERIOLYSIN REGULATORY PROTEIN"/>
    <property type="match status" value="1"/>
</dbReference>
<dbReference type="Proteomes" id="UP000248863">
    <property type="component" value="Unassembled WGS sequence"/>
</dbReference>
<dbReference type="PRINTS" id="PR00034">
    <property type="entry name" value="HTHCRP"/>
</dbReference>
<dbReference type="InterPro" id="IPR036388">
    <property type="entry name" value="WH-like_DNA-bd_sf"/>
</dbReference>
<dbReference type="AlphaFoldDB" id="A0A327JQF0"/>
<reference evidence="6 7" key="1">
    <citation type="submission" date="2017-07" db="EMBL/GenBank/DDBJ databases">
        <title>Draft Genome Sequences of Select Purple Nonsulfur Bacteria.</title>
        <authorList>
            <person name="Lasarre B."/>
            <person name="Mckinlay J.B."/>
        </authorList>
    </citation>
    <scope>NUCLEOTIDE SEQUENCE [LARGE SCALE GENOMIC DNA]</scope>
    <source>
        <strain evidence="6 7">DSM 11907</strain>
    </source>
</reference>
<evidence type="ECO:0000256" key="3">
    <source>
        <dbReference type="ARBA" id="ARBA00023163"/>
    </source>
</evidence>
<sequence>MAAIDPVLVAAVPLFAGMPPKEREALLQEAQSVRYPKGTTVFQQDADAHSFFVLLHGRLRVFKLTQDGQQVVVRFVAPGEVFGVASAIGRTTYPGTAVAVVDSIALQWPSGSWARLVAAHPSLATNTLQTVGGRIQELHTRVVEMSTEQVERRVAHTLLRLAQQAGKKVETGVRIDFPISRQDIAEMTGTTLHTVSRIISAWEDRGLVESGRQKITVREPHQLLLIADDAVHQERAADRHAVALGDEAGLARRV</sequence>
<dbReference type="CDD" id="cd00038">
    <property type="entry name" value="CAP_ED"/>
    <property type="match status" value="1"/>
</dbReference>
<dbReference type="Gene3D" id="2.60.120.10">
    <property type="entry name" value="Jelly Rolls"/>
    <property type="match status" value="1"/>
</dbReference>
<dbReference type="RefSeq" id="WP_111360564.1">
    <property type="nucleotide sequence ID" value="NZ_NPEU01000741.1"/>
</dbReference>
<feature type="non-terminal residue" evidence="6">
    <location>
        <position position="254"/>
    </location>
</feature>
<dbReference type="GO" id="GO:0003677">
    <property type="term" value="F:DNA binding"/>
    <property type="evidence" value="ECO:0007669"/>
    <property type="project" value="UniProtKB-KW"/>
</dbReference>
<dbReference type="SMART" id="SM00419">
    <property type="entry name" value="HTH_CRP"/>
    <property type="match status" value="1"/>
</dbReference>
<dbReference type="InterPro" id="IPR036390">
    <property type="entry name" value="WH_DNA-bd_sf"/>
</dbReference>